<dbReference type="AlphaFoldDB" id="A0A3S0PMC0"/>
<reference evidence="1 2" key="1">
    <citation type="submission" date="2018-12" db="EMBL/GenBank/DDBJ databases">
        <title>Vibrio sp. isolated from China Sea.</title>
        <authorList>
            <person name="Li Y."/>
        </authorList>
    </citation>
    <scope>NUCLEOTIDE SEQUENCE [LARGE SCALE GENOMIC DNA]</scope>
    <source>
        <strain evidence="1 2">BEI207</strain>
    </source>
</reference>
<dbReference type="EMBL" id="RXZH01000008">
    <property type="protein sequence ID" value="RTZ14403.1"/>
    <property type="molecule type" value="Genomic_DNA"/>
</dbReference>
<organism evidence="1 2">
    <name type="scientific">Vibrio aquaticus</name>
    <dbReference type="NCBI Taxonomy" id="2496559"/>
    <lineage>
        <taxon>Bacteria</taxon>
        <taxon>Pseudomonadati</taxon>
        <taxon>Pseudomonadota</taxon>
        <taxon>Gammaproteobacteria</taxon>
        <taxon>Vibrionales</taxon>
        <taxon>Vibrionaceae</taxon>
        <taxon>Vibrio</taxon>
    </lineage>
</organism>
<comment type="caution">
    <text evidence="1">The sequence shown here is derived from an EMBL/GenBank/DDBJ whole genome shotgun (WGS) entry which is preliminary data.</text>
</comment>
<accession>A0A3S0PMC0</accession>
<evidence type="ECO:0000313" key="2">
    <source>
        <dbReference type="Proteomes" id="UP000268973"/>
    </source>
</evidence>
<proteinExistence type="predicted"/>
<dbReference type="Proteomes" id="UP000268973">
    <property type="component" value="Unassembled WGS sequence"/>
</dbReference>
<evidence type="ECO:0000313" key="1">
    <source>
        <dbReference type="EMBL" id="RTZ14403.1"/>
    </source>
</evidence>
<dbReference type="Pfam" id="PF14022">
    <property type="entry name" value="DUF4238"/>
    <property type="match status" value="1"/>
</dbReference>
<sequence>MSKEPVSHHYLPQFYLKSFAFEFSKKKKLYCVYSYDKEFQRVVIPKTTKEICCEKHRNTLDMLGEKDFFIEKSFSELESIMSEFFKVTTGYCKELEKINKIKLEVWDSDKFRETRYLRSLNKLMDEPYYFRLFNYFITVFYWRLTIHDEYFELNTTENYLSESISSLLQKSNQIEIIDFNSFPELLNEIKYDLYLPFAFGEQKNVMKVYKNLIFPMSGVYINQKEHFKLCQVYLPEQRIVSSDAPFITNDRGVSLEQEFIFTWSPNLAYINVNNQAKLKITNVIDWAFKLSVLNYLQAKRFVFSNDKLTLENVINYANMRYGNQGVSDLKKELLALVQ</sequence>
<dbReference type="OrthoDB" id="669645at2"/>
<dbReference type="RefSeq" id="WP_126575318.1">
    <property type="nucleotide sequence ID" value="NZ_RXZH01000008.1"/>
</dbReference>
<keyword evidence="2" id="KW-1185">Reference proteome</keyword>
<gene>
    <name evidence="1" type="ORF">EJ063_15925</name>
</gene>
<name>A0A3S0PMC0_9VIBR</name>
<dbReference type="InterPro" id="IPR025332">
    <property type="entry name" value="DUF4238"/>
</dbReference>
<protein>
    <submittedName>
        <fullName evidence="1">DUF4238 domain-containing protein</fullName>
    </submittedName>
</protein>